<sequence length="96" mass="10920">MYWLAYTQQHSDILYPIHVSLDYIGLCYYCSSDPYLPGFENHKRAFIISVSRAEAMAHVGSLPHMGLHYGPLMHLRLGFVDVARSGAEQFLSQSEI</sequence>
<proteinExistence type="predicted"/>
<name>A0A371G6C2_MUCPR</name>
<evidence type="ECO:0000313" key="1">
    <source>
        <dbReference type="EMBL" id="RDX86085.1"/>
    </source>
</evidence>
<keyword evidence="2" id="KW-1185">Reference proteome</keyword>
<feature type="non-terminal residue" evidence="1">
    <location>
        <position position="1"/>
    </location>
</feature>
<dbReference type="Proteomes" id="UP000257109">
    <property type="component" value="Unassembled WGS sequence"/>
</dbReference>
<evidence type="ECO:0000313" key="2">
    <source>
        <dbReference type="Proteomes" id="UP000257109"/>
    </source>
</evidence>
<accession>A0A371G6C2</accession>
<dbReference type="EMBL" id="QJKJ01006612">
    <property type="protein sequence ID" value="RDX86085.1"/>
    <property type="molecule type" value="Genomic_DNA"/>
</dbReference>
<organism evidence="1 2">
    <name type="scientific">Mucuna pruriens</name>
    <name type="common">Velvet bean</name>
    <name type="synonym">Dolichos pruriens</name>
    <dbReference type="NCBI Taxonomy" id="157652"/>
    <lineage>
        <taxon>Eukaryota</taxon>
        <taxon>Viridiplantae</taxon>
        <taxon>Streptophyta</taxon>
        <taxon>Embryophyta</taxon>
        <taxon>Tracheophyta</taxon>
        <taxon>Spermatophyta</taxon>
        <taxon>Magnoliopsida</taxon>
        <taxon>eudicotyledons</taxon>
        <taxon>Gunneridae</taxon>
        <taxon>Pentapetalae</taxon>
        <taxon>rosids</taxon>
        <taxon>fabids</taxon>
        <taxon>Fabales</taxon>
        <taxon>Fabaceae</taxon>
        <taxon>Papilionoideae</taxon>
        <taxon>50 kb inversion clade</taxon>
        <taxon>NPAAA clade</taxon>
        <taxon>indigoferoid/millettioid clade</taxon>
        <taxon>Phaseoleae</taxon>
        <taxon>Mucuna</taxon>
    </lineage>
</organism>
<dbReference type="AlphaFoldDB" id="A0A371G6C2"/>
<protein>
    <submittedName>
        <fullName evidence="1">Uncharacterized protein</fullName>
    </submittedName>
</protein>
<reference evidence="1" key="1">
    <citation type="submission" date="2018-05" db="EMBL/GenBank/DDBJ databases">
        <title>Draft genome of Mucuna pruriens seed.</title>
        <authorList>
            <person name="Nnadi N.E."/>
            <person name="Vos R."/>
            <person name="Hasami M.H."/>
            <person name="Devisetty U.K."/>
            <person name="Aguiy J.C."/>
        </authorList>
    </citation>
    <scope>NUCLEOTIDE SEQUENCE [LARGE SCALE GENOMIC DNA]</scope>
    <source>
        <strain evidence="1">JCA_2017</strain>
    </source>
</reference>
<gene>
    <name evidence="1" type="ORF">CR513_32626</name>
</gene>
<comment type="caution">
    <text evidence="1">The sequence shown here is derived from an EMBL/GenBank/DDBJ whole genome shotgun (WGS) entry which is preliminary data.</text>
</comment>